<proteinExistence type="predicted"/>
<sequence length="139" mass="16234">MKKKDKNKKNTVYQLIESLILDIDQKNPSREQMLSDIKQMNYRIRPVGGDIFILAAKHNHLLKSLWKLSKIEEVVIRAADTLDEGQRSIFFGYIDSFENRMQRYILESMEKLSKTEQLSLKTMTLEVSREAKKGKGNIN</sequence>
<reference evidence="1 2" key="1">
    <citation type="journal article" date="2016" name="Nat. Commun.">
        <title>Thousands of microbial genomes shed light on interconnected biogeochemical processes in an aquifer system.</title>
        <authorList>
            <person name="Anantharaman K."/>
            <person name="Brown C.T."/>
            <person name="Hug L.A."/>
            <person name="Sharon I."/>
            <person name="Castelle C.J."/>
            <person name="Probst A.J."/>
            <person name="Thomas B.C."/>
            <person name="Singh A."/>
            <person name="Wilkins M.J."/>
            <person name="Karaoz U."/>
            <person name="Brodie E.L."/>
            <person name="Williams K.H."/>
            <person name="Hubbard S.S."/>
            <person name="Banfield J.F."/>
        </authorList>
    </citation>
    <scope>NUCLEOTIDE SEQUENCE [LARGE SCALE GENOMIC DNA]</scope>
</reference>
<name>A0A1F7JH37_9BACT</name>
<protein>
    <submittedName>
        <fullName evidence="1">Uncharacterized protein</fullName>
    </submittedName>
</protein>
<evidence type="ECO:0000313" key="2">
    <source>
        <dbReference type="Proteomes" id="UP000177418"/>
    </source>
</evidence>
<gene>
    <name evidence="1" type="ORF">A3H78_00440</name>
</gene>
<evidence type="ECO:0000313" key="1">
    <source>
        <dbReference type="EMBL" id="OGK54930.1"/>
    </source>
</evidence>
<organism evidence="1 2">
    <name type="scientific">Candidatus Roizmanbacteria bacterium RIFCSPLOWO2_02_FULL_36_11</name>
    <dbReference type="NCBI Taxonomy" id="1802071"/>
    <lineage>
        <taxon>Bacteria</taxon>
        <taxon>Candidatus Roizmaniibacteriota</taxon>
    </lineage>
</organism>
<dbReference type="Proteomes" id="UP000177418">
    <property type="component" value="Unassembled WGS sequence"/>
</dbReference>
<comment type="caution">
    <text evidence="1">The sequence shown here is derived from an EMBL/GenBank/DDBJ whole genome shotgun (WGS) entry which is preliminary data.</text>
</comment>
<accession>A0A1F7JH37</accession>
<dbReference type="EMBL" id="MGAV01000012">
    <property type="protein sequence ID" value="OGK54930.1"/>
    <property type="molecule type" value="Genomic_DNA"/>
</dbReference>
<dbReference type="AlphaFoldDB" id="A0A1F7JH37"/>